<keyword evidence="2" id="KW-1185">Reference proteome</keyword>
<name>A0AAE0SAY4_9BIVA</name>
<protein>
    <submittedName>
        <fullName evidence="1">Uncharacterized protein</fullName>
    </submittedName>
</protein>
<dbReference type="EMBL" id="JAEAOA010001964">
    <property type="protein sequence ID" value="KAK3588665.1"/>
    <property type="molecule type" value="Genomic_DNA"/>
</dbReference>
<dbReference type="Proteomes" id="UP001195483">
    <property type="component" value="Unassembled WGS sequence"/>
</dbReference>
<reference evidence="1" key="2">
    <citation type="journal article" date="2021" name="Genome Biol. Evol.">
        <title>Developing a high-quality reference genome for a parasitic bivalve with doubly uniparental inheritance (Bivalvia: Unionida).</title>
        <authorList>
            <person name="Smith C.H."/>
        </authorList>
    </citation>
    <scope>NUCLEOTIDE SEQUENCE</scope>
    <source>
        <strain evidence="1">CHS0354</strain>
        <tissue evidence="1">Mantle</tissue>
    </source>
</reference>
<evidence type="ECO:0000313" key="1">
    <source>
        <dbReference type="EMBL" id="KAK3588665.1"/>
    </source>
</evidence>
<comment type="caution">
    <text evidence="1">The sequence shown here is derived from an EMBL/GenBank/DDBJ whole genome shotgun (WGS) entry which is preliminary data.</text>
</comment>
<organism evidence="1 2">
    <name type="scientific">Potamilus streckersoni</name>
    <dbReference type="NCBI Taxonomy" id="2493646"/>
    <lineage>
        <taxon>Eukaryota</taxon>
        <taxon>Metazoa</taxon>
        <taxon>Spiralia</taxon>
        <taxon>Lophotrochozoa</taxon>
        <taxon>Mollusca</taxon>
        <taxon>Bivalvia</taxon>
        <taxon>Autobranchia</taxon>
        <taxon>Heteroconchia</taxon>
        <taxon>Palaeoheterodonta</taxon>
        <taxon>Unionida</taxon>
        <taxon>Unionoidea</taxon>
        <taxon>Unionidae</taxon>
        <taxon>Ambleminae</taxon>
        <taxon>Lampsilini</taxon>
        <taxon>Potamilus</taxon>
    </lineage>
</organism>
<proteinExistence type="predicted"/>
<sequence length="92" mass="10633">MTYQPNRNNVILHQCEQDKKMPQLQLSGEKERDCIIEDQNKNAKQMKLTAVVSPIMQSIKRASKATQLAMMTPRSRAPIILNFPMQYLETDL</sequence>
<reference evidence="1" key="1">
    <citation type="journal article" date="2021" name="Genome Biol. Evol.">
        <title>A High-Quality Reference Genome for a Parasitic Bivalve with Doubly Uniparental Inheritance (Bivalvia: Unionida).</title>
        <authorList>
            <person name="Smith C.H."/>
        </authorList>
    </citation>
    <scope>NUCLEOTIDE SEQUENCE</scope>
    <source>
        <strain evidence="1">CHS0354</strain>
    </source>
</reference>
<reference evidence="1" key="3">
    <citation type="submission" date="2023-05" db="EMBL/GenBank/DDBJ databases">
        <authorList>
            <person name="Smith C.H."/>
        </authorList>
    </citation>
    <scope>NUCLEOTIDE SEQUENCE</scope>
    <source>
        <strain evidence="1">CHS0354</strain>
        <tissue evidence="1">Mantle</tissue>
    </source>
</reference>
<gene>
    <name evidence="1" type="ORF">CHS0354_033511</name>
</gene>
<dbReference type="AlphaFoldDB" id="A0AAE0SAY4"/>
<accession>A0AAE0SAY4</accession>
<evidence type="ECO:0000313" key="2">
    <source>
        <dbReference type="Proteomes" id="UP001195483"/>
    </source>
</evidence>